<accession>A0AA36M2V7</accession>
<reference evidence="2" key="1">
    <citation type="submission" date="2023-07" db="EMBL/GenBank/DDBJ databases">
        <authorList>
            <consortium name="CYATHOMIX"/>
        </authorList>
    </citation>
    <scope>NUCLEOTIDE SEQUENCE</scope>
    <source>
        <strain evidence="2">N/A</strain>
    </source>
</reference>
<keyword evidence="1" id="KW-0472">Membrane</keyword>
<evidence type="ECO:0000313" key="2">
    <source>
        <dbReference type="EMBL" id="CAJ0596120.1"/>
    </source>
</evidence>
<protein>
    <submittedName>
        <fullName evidence="2">Uncharacterized protein</fullName>
    </submittedName>
</protein>
<evidence type="ECO:0000256" key="1">
    <source>
        <dbReference type="SAM" id="Phobius"/>
    </source>
</evidence>
<feature type="transmembrane region" description="Helical" evidence="1">
    <location>
        <begin position="82"/>
        <end position="102"/>
    </location>
</feature>
<organism evidence="2 3">
    <name type="scientific">Cylicocyclus nassatus</name>
    <name type="common">Nematode worm</name>
    <dbReference type="NCBI Taxonomy" id="53992"/>
    <lineage>
        <taxon>Eukaryota</taxon>
        <taxon>Metazoa</taxon>
        <taxon>Ecdysozoa</taxon>
        <taxon>Nematoda</taxon>
        <taxon>Chromadorea</taxon>
        <taxon>Rhabditida</taxon>
        <taxon>Rhabditina</taxon>
        <taxon>Rhabditomorpha</taxon>
        <taxon>Strongyloidea</taxon>
        <taxon>Strongylidae</taxon>
        <taxon>Cylicocyclus</taxon>
    </lineage>
</organism>
<feature type="transmembrane region" description="Helical" evidence="1">
    <location>
        <begin position="51"/>
        <end position="70"/>
    </location>
</feature>
<dbReference type="EMBL" id="CATQJL010000112">
    <property type="protein sequence ID" value="CAJ0596120.1"/>
    <property type="molecule type" value="Genomic_DNA"/>
</dbReference>
<sequence>MGESPSPVPNNEKSVFVKMQNKLLGDKDSAQKSIFSTPDEREPVYYKCGDSLYDMLVLLGLLLGSCFWSIDMIMNHSTLLPGLLLSFYTMVKIAIFVLGYMSIKGTNRLFFAITILIAGVALVFVVYLFARAFTDFFAEITLHKIFVFIVHAVELLSKKVDLFVSE</sequence>
<keyword evidence="1" id="KW-0812">Transmembrane</keyword>
<dbReference type="Proteomes" id="UP001176961">
    <property type="component" value="Unassembled WGS sequence"/>
</dbReference>
<feature type="transmembrane region" description="Helical" evidence="1">
    <location>
        <begin position="109"/>
        <end position="130"/>
    </location>
</feature>
<evidence type="ECO:0000313" key="3">
    <source>
        <dbReference type="Proteomes" id="UP001176961"/>
    </source>
</evidence>
<dbReference type="AlphaFoldDB" id="A0AA36M2V7"/>
<keyword evidence="3" id="KW-1185">Reference proteome</keyword>
<proteinExistence type="predicted"/>
<keyword evidence="1" id="KW-1133">Transmembrane helix</keyword>
<gene>
    <name evidence="2" type="ORF">CYNAS_LOCUS8103</name>
</gene>
<name>A0AA36M2V7_CYLNA</name>
<comment type="caution">
    <text evidence="2">The sequence shown here is derived from an EMBL/GenBank/DDBJ whole genome shotgun (WGS) entry which is preliminary data.</text>
</comment>